<evidence type="ECO:0000256" key="3">
    <source>
        <dbReference type="ARBA" id="ARBA00022605"/>
    </source>
</evidence>
<dbReference type="PROSITE" id="PS00887">
    <property type="entry name" value="ILVD_EDD_2"/>
    <property type="match status" value="1"/>
</dbReference>
<dbReference type="FunFam" id="3.50.30.80:FF:000001">
    <property type="entry name" value="Dihydroxy-acid dehydratase"/>
    <property type="match status" value="1"/>
</dbReference>
<dbReference type="PROSITE" id="PS00886">
    <property type="entry name" value="ILVD_EDD_1"/>
    <property type="match status" value="1"/>
</dbReference>
<dbReference type="STRING" id="796925.A0A137P0S5"/>
<dbReference type="InterPro" id="IPR037237">
    <property type="entry name" value="IlvD/EDD_N"/>
</dbReference>
<dbReference type="InterPro" id="IPR056740">
    <property type="entry name" value="ILV_EDD_C"/>
</dbReference>
<keyword evidence="7" id="KW-0408">Iron</keyword>
<dbReference type="InterPro" id="IPR004404">
    <property type="entry name" value="DihydroxyA_deHydtase"/>
</dbReference>
<dbReference type="InterPro" id="IPR020558">
    <property type="entry name" value="DiOHA_6PGluconate_deHydtase_CS"/>
</dbReference>
<evidence type="ECO:0000256" key="2">
    <source>
        <dbReference type="ARBA" id="ARBA00006486"/>
    </source>
</evidence>
<evidence type="ECO:0000256" key="16">
    <source>
        <dbReference type="ARBA" id="ARBA00052865"/>
    </source>
</evidence>
<comment type="catalytic activity">
    <reaction evidence="16">
        <text>(2R,3R)-2,3-dihydroxy-3-methylpentanoate = (S)-3-methyl-2-oxopentanoate + H2O</text>
        <dbReference type="Rhea" id="RHEA:27694"/>
        <dbReference type="ChEBI" id="CHEBI:15377"/>
        <dbReference type="ChEBI" id="CHEBI:35146"/>
        <dbReference type="ChEBI" id="CHEBI:49258"/>
        <dbReference type="EC" id="4.2.1.9"/>
    </reaction>
    <physiologicalReaction direction="left-to-right" evidence="16">
        <dbReference type="Rhea" id="RHEA:27695"/>
    </physiologicalReaction>
</comment>
<accession>A0A137P0S5</accession>
<comment type="pathway">
    <text evidence="12">Amino-acid biosynthesis; L-valine biosynthesis; L-valine from pyruvate: step 3/4.</text>
</comment>
<evidence type="ECO:0000313" key="21">
    <source>
        <dbReference type="Proteomes" id="UP000070444"/>
    </source>
</evidence>
<protein>
    <recommendedName>
        <fullName evidence="14">dihydroxy-acid dehydratase</fullName>
        <ecNumber evidence="14">4.2.1.9</ecNumber>
    </recommendedName>
</protein>
<feature type="domain" description="Dihydroxy-acid/6-phosphogluconate dehydratase N-terminal" evidence="18">
    <location>
        <begin position="55"/>
        <end position="375"/>
    </location>
</feature>
<dbReference type="AlphaFoldDB" id="A0A137P0S5"/>
<dbReference type="NCBIfam" id="TIGR00110">
    <property type="entry name" value="ilvD"/>
    <property type="match status" value="1"/>
</dbReference>
<comment type="pathway">
    <text evidence="13">Amino-acid biosynthesis; L-isoleucine biosynthesis; L-isoleucine from 2-oxobutanoate: step 3/4.</text>
</comment>
<reference evidence="20 21" key="1">
    <citation type="journal article" date="2015" name="Genome Biol. Evol.">
        <title>Phylogenomic analyses indicate that early fungi evolved digesting cell walls of algal ancestors of land plants.</title>
        <authorList>
            <person name="Chang Y."/>
            <person name="Wang S."/>
            <person name="Sekimoto S."/>
            <person name="Aerts A.L."/>
            <person name="Choi C."/>
            <person name="Clum A."/>
            <person name="LaButti K.M."/>
            <person name="Lindquist E.A."/>
            <person name="Yee Ngan C."/>
            <person name="Ohm R.A."/>
            <person name="Salamov A.A."/>
            <person name="Grigoriev I.V."/>
            <person name="Spatafora J.W."/>
            <person name="Berbee M.L."/>
        </authorList>
    </citation>
    <scope>NUCLEOTIDE SEQUENCE [LARGE SCALE GENOMIC DNA]</scope>
    <source>
        <strain evidence="20 21">NRRL 28638</strain>
    </source>
</reference>
<dbReference type="InterPro" id="IPR050165">
    <property type="entry name" value="DHAD_IlvD/Edd"/>
</dbReference>
<dbReference type="Gene3D" id="3.50.30.80">
    <property type="entry name" value="IlvD/EDD C-terminal domain-like"/>
    <property type="match status" value="1"/>
</dbReference>
<comment type="catalytic activity">
    <reaction evidence="11">
        <text>(2R)-2,3-dihydroxy-3-methylbutanoate = 3-methyl-2-oxobutanoate + H2O</text>
        <dbReference type="Rhea" id="RHEA:24809"/>
        <dbReference type="ChEBI" id="CHEBI:11851"/>
        <dbReference type="ChEBI" id="CHEBI:15377"/>
        <dbReference type="ChEBI" id="CHEBI:49072"/>
        <dbReference type="EC" id="4.2.1.9"/>
    </reaction>
    <physiologicalReaction direction="left-to-right" evidence="11">
        <dbReference type="Rhea" id="RHEA:24810"/>
    </physiologicalReaction>
</comment>
<organism evidence="20 21">
    <name type="scientific">Conidiobolus coronatus (strain ATCC 28846 / CBS 209.66 / NRRL 28638)</name>
    <name type="common">Delacroixia coronata</name>
    <dbReference type="NCBI Taxonomy" id="796925"/>
    <lineage>
        <taxon>Eukaryota</taxon>
        <taxon>Fungi</taxon>
        <taxon>Fungi incertae sedis</taxon>
        <taxon>Zoopagomycota</taxon>
        <taxon>Entomophthoromycotina</taxon>
        <taxon>Entomophthoromycetes</taxon>
        <taxon>Entomophthorales</taxon>
        <taxon>Ancylistaceae</taxon>
        <taxon>Conidiobolus</taxon>
    </lineage>
</organism>
<name>A0A137P0S5_CONC2</name>
<evidence type="ECO:0000256" key="9">
    <source>
        <dbReference type="ARBA" id="ARBA00023239"/>
    </source>
</evidence>
<dbReference type="EMBL" id="KQ964567">
    <property type="protein sequence ID" value="KXN68637.1"/>
    <property type="molecule type" value="Genomic_DNA"/>
</dbReference>
<evidence type="ECO:0000256" key="1">
    <source>
        <dbReference type="ARBA" id="ARBA00001946"/>
    </source>
</evidence>
<dbReference type="GO" id="GO:0004160">
    <property type="term" value="F:dihydroxy-acid dehydratase activity"/>
    <property type="evidence" value="ECO:0007669"/>
    <property type="project" value="UniProtKB-EC"/>
</dbReference>
<comment type="cofactor">
    <cofactor evidence="1">
        <name>Mg(2+)</name>
        <dbReference type="ChEBI" id="CHEBI:18420"/>
    </cofactor>
</comment>
<dbReference type="InterPro" id="IPR042096">
    <property type="entry name" value="Dihydro-acid_dehy_C"/>
</dbReference>
<evidence type="ECO:0000256" key="4">
    <source>
        <dbReference type="ARBA" id="ARBA00022714"/>
    </source>
</evidence>
<evidence type="ECO:0000256" key="13">
    <source>
        <dbReference type="ARBA" id="ARBA00029437"/>
    </source>
</evidence>
<proteinExistence type="inferred from homology"/>
<dbReference type="HAMAP" id="MF_00012">
    <property type="entry name" value="IlvD"/>
    <property type="match status" value="1"/>
</dbReference>
<dbReference type="PANTHER" id="PTHR21000:SF5">
    <property type="entry name" value="DIHYDROXY-ACID DEHYDRATASE, MITOCHONDRIAL"/>
    <property type="match status" value="1"/>
</dbReference>
<dbReference type="PANTHER" id="PTHR21000">
    <property type="entry name" value="DIHYDROXY-ACID DEHYDRATASE DAD"/>
    <property type="match status" value="1"/>
</dbReference>
<dbReference type="EC" id="4.2.1.9" evidence="14"/>
<dbReference type="GO" id="GO:0009099">
    <property type="term" value="P:L-valine biosynthetic process"/>
    <property type="evidence" value="ECO:0007669"/>
    <property type="project" value="UniProtKB-UniPathway"/>
</dbReference>
<dbReference type="GO" id="GO:0046872">
    <property type="term" value="F:metal ion binding"/>
    <property type="evidence" value="ECO:0007669"/>
    <property type="project" value="UniProtKB-KW"/>
</dbReference>
<dbReference type="SUPFAM" id="SSF52016">
    <property type="entry name" value="LeuD/IlvD-like"/>
    <property type="match status" value="1"/>
</dbReference>
<evidence type="ECO:0000256" key="10">
    <source>
        <dbReference type="ARBA" id="ARBA00023304"/>
    </source>
</evidence>
<dbReference type="OMA" id="STQGRNM"/>
<dbReference type="Pfam" id="PF00920">
    <property type="entry name" value="ILVD_EDD_N"/>
    <property type="match status" value="1"/>
</dbReference>
<keyword evidence="9" id="KW-0456">Lyase</keyword>
<feature type="region of interest" description="Disordered" evidence="17">
    <location>
        <begin position="1"/>
        <end position="34"/>
    </location>
</feature>
<keyword evidence="8" id="KW-0411">Iron-sulfur</keyword>
<dbReference type="Pfam" id="PF24877">
    <property type="entry name" value="ILV_EDD_C"/>
    <property type="match status" value="1"/>
</dbReference>
<feature type="domain" description="Dihydroxy-acid/6-phosphogluconate dehydratase C-terminal" evidence="19">
    <location>
        <begin position="388"/>
        <end position="576"/>
    </location>
</feature>
<gene>
    <name evidence="20" type="ORF">CONCODRAFT_9083</name>
</gene>
<sequence length="580" mass="62062">MQSSSVNQVNIKPNEGSEGETKLNKFSSQLTEPKSRGAAQAMLYATGLKPEDMKKAQVGIASVWYEGNPCNMHLNILSEEVKKGVQKAGLVGYRFNTIGVSDGMTNGTDGMSYSLQSRDIIADSIETVMSGQYYDGNISIPGCDKNMPGCLIAMARVNRPSIMVYGGTIQPGKSDLRPNQPLDIISAFQCYGEYITGKISEEERASVIRHACPGAGACGGMYTANTMASAIEALGMSLPYSSSAPATSADKIAECERAGEAIKNLLELDLTPKKIMTKEAFENALVVVSALGGSTNAVLHLIAMARAVGVDISYDDFQRTSDRIPLLADLKPSGKYVMEDLHSIGGTPAVLKYLMEQGWINPNCMTVTGRTLEENLKELPGLKEGQQLIRPVSNPIKETGHIQILFGNLAPDGAVAKITGKEGLRFEGRANVFDSEELMLKALEDGQISAGDVIVIRYEGPKGGPGMPEMLTPTSAIMGAGLGDKVAMLTDGRFSGGSHGFIIGHIAPEAQVGGNIALVKTGDNVLIDAETRKIEFDVTDAELELRRKEWKAPPLKASRGTLYKYIKNVQPANLGCVTDE</sequence>
<evidence type="ECO:0000313" key="20">
    <source>
        <dbReference type="EMBL" id="KXN68637.1"/>
    </source>
</evidence>
<dbReference type="OrthoDB" id="3851628at2759"/>
<comment type="similarity">
    <text evidence="2">Belongs to the IlvD/Edd family.</text>
</comment>
<evidence type="ECO:0000256" key="17">
    <source>
        <dbReference type="SAM" id="MobiDB-lite"/>
    </source>
</evidence>
<keyword evidence="4" id="KW-0001">2Fe-2S</keyword>
<evidence type="ECO:0000256" key="8">
    <source>
        <dbReference type="ARBA" id="ARBA00023014"/>
    </source>
</evidence>
<keyword evidence="21" id="KW-1185">Reference proteome</keyword>
<evidence type="ECO:0000256" key="11">
    <source>
        <dbReference type="ARBA" id="ARBA00029304"/>
    </source>
</evidence>
<evidence type="ECO:0000256" key="15">
    <source>
        <dbReference type="ARBA" id="ARBA00034078"/>
    </source>
</evidence>
<keyword evidence="5" id="KW-0479">Metal-binding</keyword>
<dbReference type="GO" id="GO:0009097">
    <property type="term" value="P:isoleucine biosynthetic process"/>
    <property type="evidence" value="ECO:0007669"/>
    <property type="project" value="UniProtKB-UniPathway"/>
</dbReference>
<dbReference type="GO" id="GO:0051537">
    <property type="term" value="F:2 iron, 2 sulfur cluster binding"/>
    <property type="evidence" value="ECO:0007669"/>
    <property type="project" value="UniProtKB-KW"/>
</dbReference>
<evidence type="ECO:0000256" key="7">
    <source>
        <dbReference type="ARBA" id="ARBA00023004"/>
    </source>
</evidence>
<keyword evidence="3" id="KW-0028">Amino-acid biosynthesis</keyword>
<evidence type="ECO:0000259" key="19">
    <source>
        <dbReference type="Pfam" id="PF24877"/>
    </source>
</evidence>
<dbReference type="InterPro" id="IPR000581">
    <property type="entry name" value="ILV_EDD_N"/>
</dbReference>
<dbReference type="UniPathway" id="UPA00047">
    <property type="reaction ID" value="UER00057"/>
</dbReference>
<evidence type="ECO:0000259" key="18">
    <source>
        <dbReference type="Pfam" id="PF00920"/>
    </source>
</evidence>
<keyword evidence="10" id="KW-0100">Branched-chain amino acid biosynthesis</keyword>
<dbReference type="SUPFAM" id="SSF143975">
    <property type="entry name" value="IlvD/EDD N-terminal domain-like"/>
    <property type="match status" value="1"/>
</dbReference>
<comment type="cofactor">
    <cofactor evidence="15">
        <name>[2Fe-2S] cluster</name>
        <dbReference type="ChEBI" id="CHEBI:190135"/>
    </cofactor>
</comment>
<feature type="compositionally biased region" description="Polar residues" evidence="17">
    <location>
        <begin position="1"/>
        <end position="11"/>
    </location>
</feature>
<evidence type="ECO:0000256" key="5">
    <source>
        <dbReference type="ARBA" id="ARBA00022723"/>
    </source>
</evidence>
<evidence type="ECO:0000256" key="12">
    <source>
        <dbReference type="ARBA" id="ARBA00029436"/>
    </source>
</evidence>
<dbReference type="NCBIfam" id="NF002068">
    <property type="entry name" value="PRK00911.1"/>
    <property type="match status" value="1"/>
</dbReference>
<evidence type="ECO:0000256" key="6">
    <source>
        <dbReference type="ARBA" id="ARBA00022842"/>
    </source>
</evidence>
<keyword evidence="6" id="KW-0460">Magnesium</keyword>
<dbReference type="UniPathway" id="UPA00049">
    <property type="reaction ID" value="UER00061"/>
</dbReference>
<evidence type="ECO:0000256" key="14">
    <source>
        <dbReference type="ARBA" id="ARBA00029490"/>
    </source>
</evidence>
<dbReference type="Proteomes" id="UP000070444">
    <property type="component" value="Unassembled WGS sequence"/>
</dbReference>